<organism evidence="1 2">
    <name type="scientific">Prescottella agglutinans</name>
    <dbReference type="NCBI Taxonomy" id="1644129"/>
    <lineage>
        <taxon>Bacteria</taxon>
        <taxon>Bacillati</taxon>
        <taxon>Actinomycetota</taxon>
        <taxon>Actinomycetes</taxon>
        <taxon>Mycobacteriales</taxon>
        <taxon>Nocardiaceae</taxon>
        <taxon>Prescottella</taxon>
    </lineage>
</organism>
<dbReference type="Gene3D" id="3.10.310.10">
    <property type="entry name" value="Diaminopimelate Epimerase, Chain A, domain 1"/>
    <property type="match status" value="2"/>
</dbReference>
<dbReference type="PANTHER" id="PTHR13774">
    <property type="entry name" value="PHENAZINE BIOSYNTHESIS PROTEIN"/>
    <property type="match status" value="1"/>
</dbReference>
<dbReference type="InterPro" id="IPR003719">
    <property type="entry name" value="Phenazine_PhzF-like"/>
</dbReference>
<comment type="caution">
    <text evidence="1">The sequence shown here is derived from an EMBL/GenBank/DDBJ whole genome shotgun (WGS) entry which is preliminary data.</text>
</comment>
<accession>A0ABT6MC88</accession>
<gene>
    <name evidence="1" type="ORF">M2280_003140</name>
</gene>
<evidence type="ECO:0000313" key="1">
    <source>
        <dbReference type="EMBL" id="MDH6281918.1"/>
    </source>
</evidence>
<name>A0ABT6MC88_9NOCA</name>
<dbReference type="Pfam" id="PF02567">
    <property type="entry name" value="PhzC-PhzF"/>
    <property type="match status" value="2"/>
</dbReference>
<reference evidence="1 2" key="1">
    <citation type="submission" date="2023-04" db="EMBL/GenBank/DDBJ databases">
        <title>Forest soil microbial communities from Buena Vista Peninsula, Colon Province, Panama.</title>
        <authorList>
            <person name="Bouskill N."/>
        </authorList>
    </citation>
    <scope>NUCLEOTIDE SEQUENCE [LARGE SCALE GENOMIC DNA]</scope>
    <source>
        <strain evidence="1 2">CFH S0262</strain>
    </source>
</reference>
<dbReference type="SUPFAM" id="SSF54506">
    <property type="entry name" value="Diaminopimelate epimerase-like"/>
    <property type="match status" value="1"/>
</dbReference>
<protein>
    <submittedName>
        <fullName evidence="1">PhzF superfamily epimerase YddE/YHI9</fullName>
    </submittedName>
</protein>
<proteinExistence type="predicted"/>
<keyword evidence="2" id="KW-1185">Reference proteome</keyword>
<dbReference type="RefSeq" id="WP_280761220.1">
    <property type="nucleotide sequence ID" value="NZ_JARXVC010000007.1"/>
</dbReference>
<dbReference type="PANTHER" id="PTHR13774:SF32">
    <property type="entry name" value="ANTISENSE-ENHANCING SEQUENCE 1"/>
    <property type="match status" value="1"/>
</dbReference>
<dbReference type="PIRSF" id="PIRSF016184">
    <property type="entry name" value="PhzC_PhzF"/>
    <property type="match status" value="1"/>
</dbReference>
<sequence length="227" mass="24934">MAAEVHVVRVFTDPDGKHGNPLGIVDAATVVDDAERQALAKHLGFSETVFVDLPEPGTRTARARIFTPVAELPFAGHPTVGLAAWLERGGFDVDALEVPAGRVETRARHGATWVRTQPDWAPEFTIHPMPHVEDVAHARARDFTDGHHYIWAWEDELEGRIRSRMFAPDLGITEDEATGSAAVRITAHLRRALFIIQGRGSRIHTTFGDDGSVEVGGLVRFERTIVA</sequence>
<evidence type="ECO:0000313" key="2">
    <source>
        <dbReference type="Proteomes" id="UP001160334"/>
    </source>
</evidence>
<dbReference type="EMBL" id="JARXVC010000007">
    <property type="protein sequence ID" value="MDH6281918.1"/>
    <property type="molecule type" value="Genomic_DNA"/>
</dbReference>
<dbReference type="Proteomes" id="UP001160334">
    <property type="component" value="Unassembled WGS sequence"/>
</dbReference>